<organism evidence="7 8">
    <name type="scientific">Lentzea guizhouensis</name>
    <dbReference type="NCBI Taxonomy" id="1586287"/>
    <lineage>
        <taxon>Bacteria</taxon>
        <taxon>Bacillati</taxon>
        <taxon>Actinomycetota</taxon>
        <taxon>Actinomycetes</taxon>
        <taxon>Pseudonocardiales</taxon>
        <taxon>Pseudonocardiaceae</taxon>
        <taxon>Lentzea</taxon>
    </lineage>
</organism>
<keyword evidence="3" id="KW-0274">FAD</keyword>
<gene>
    <name evidence="7" type="ORF">BBK82_02520</name>
</gene>
<dbReference type="InterPro" id="IPR050446">
    <property type="entry name" value="FAD-oxidoreductase/Apoptosis"/>
</dbReference>
<dbReference type="EMBL" id="CP016793">
    <property type="protein sequence ID" value="ANZ35109.1"/>
    <property type="molecule type" value="Genomic_DNA"/>
</dbReference>
<dbReference type="SUPFAM" id="SSF55424">
    <property type="entry name" value="FAD/NAD-linked reductases, dimerisation (C-terminal) domain"/>
    <property type="match status" value="1"/>
</dbReference>
<evidence type="ECO:0008006" key="9">
    <source>
        <dbReference type="Google" id="ProtNLM"/>
    </source>
</evidence>
<dbReference type="AlphaFoldDB" id="A0A1B2HBM7"/>
<evidence type="ECO:0000313" key="8">
    <source>
        <dbReference type="Proteomes" id="UP000093053"/>
    </source>
</evidence>
<dbReference type="Gene3D" id="3.30.390.30">
    <property type="match status" value="1"/>
</dbReference>
<dbReference type="KEGG" id="led:BBK82_02520"/>
<dbReference type="PANTHER" id="PTHR43557">
    <property type="entry name" value="APOPTOSIS-INDUCING FACTOR 1"/>
    <property type="match status" value="1"/>
</dbReference>
<name>A0A1B2HBM7_9PSEU</name>
<reference evidence="7 8" key="1">
    <citation type="submission" date="2016-07" db="EMBL/GenBank/DDBJ databases">
        <title>Complete genome sequence of the Lentzea guizhouensis DHS C013.</title>
        <authorList>
            <person name="Cao C."/>
        </authorList>
    </citation>
    <scope>NUCLEOTIDE SEQUENCE [LARGE SCALE GENOMIC DNA]</scope>
    <source>
        <strain evidence="7 8">DHS C013</strain>
    </source>
</reference>
<dbReference type="Pfam" id="PF07992">
    <property type="entry name" value="Pyr_redox_2"/>
    <property type="match status" value="1"/>
</dbReference>
<dbReference type="PANTHER" id="PTHR43557:SF2">
    <property type="entry name" value="RIESKE DOMAIN-CONTAINING PROTEIN-RELATED"/>
    <property type="match status" value="1"/>
</dbReference>
<dbReference type="STRING" id="1586287.BBK82_02520"/>
<accession>A0A1B2HBM7</accession>
<proteinExistence type="predicted"/>
<evidence type="ECO:0000259" key="5">
    <source>
        <dbReference type="Pfam" id="PF07992"/>
    </source>
</evidence>
<dbReference type="SUPFAM" id="SSF51905">
    <property type="entry name" value="FAD/NAD(P)-binding domain"/>
    <property type="match status" value="2"/>
</dbReference>
<dbReference type="GO" id="GO:0016651">
    <property type="term" value="F:oxidoreductase activity, acting on NAD(P)H"/>
    <property type="evidence" value="ECO:0007669"/>
    <property type="project" value="TreeGrafter"/>
</dbReference>
<evidence type="ECO:0000256" key="4">
    <source>
        <dbReference type="ARBA" id="ARBA00023002"/>
    </source>
</evidence>
<evidence type="ECO:0000313" key="7">
    <source>
        <dbReference type="EMBL" id="ANZ35109.1"/>
    </source>
</evidence>
<keyword evidence="4" id="KW-0560">Oxidoreductase</keyword>
<sequence>MRGESVVVVGAGQAGCQVAVSLREQGHRGPITIVGDEPAKPYQRPPLTKAYLAGETDLAGLSLRQDSYYEDHGIKVLTNERVLGVDRAARVAVLGCARTIGYDHLVFATGARPRPLPIPGAEHVLNLRTAADADEIRKRLHNQVGLDVVVIGGGFIGLEFAAVVRKLRHEVTVVETQPQVMQRAVTKDTAQQLVNRHRSEGVQILTGTGVASVKEGLVELTDGTVLVADLVVAGIGVIPNTEVAQRSGLATDNGIVVDAHLRTVDPRVHAVGDCARFASTITGGLTRVESVQNATDQAICVANAILGSAEPYTALPWFWSDQYDVKLQIAGLTDGHDHAVTVGDPAEGRFSVFCFRGGRLAGVEAYNKPIDFIMARRVLEQGNALTPEIVARPGFDLRSSMQQQAA</sequence>
<dbReference type="Proteomes" id="UP000093053">
    <property type="component" value="Chromosome"/>
</dbReference>
<evidence type="ECO:0000256" key="3">
    <source>
        <dbReference type="ARBA" id="ARBA00022827"/>
    </source>
</evidence>
<dbReference type="RefSeq" id="WP_065913527.1">
    <property type="nucleotide sequence ID" value="NZ_CP016793.1"/>
</dbReference>
<feature type="domain" description="Reductase C-terminal" evidence="6">
    <location>
        <begin position="317"/>
        <end position="400"/>
    </location>
</feature>
<keyword evidence="8" id="KW-1185">Reference proteome</keyword>
<dbReference type="Pfam" id="PF14759">
    <property type="entry name" value="Reductase_C"/>
    <property type="match status" value="1"/>
</dbReference>
<evidence type="ECO:0000256" key="1">
    <source>
        <dbReference type="ARBA" id="ARBA00001974"/>
    </source>
</evidence>
<dbReference type="InterPro" id="IPR028202">
    <property type="entry name" value="Reductase_C"/>
</dbReference>
<evidence type="ECO:0000256" key="2">
    <source>
        <dbReference type="ARBA" id="ARBA00022630"/>
    </source>
</evidence>
<comment type="cofactor">
    <cofactor evidence="1">
        <name>FAD</name>
        <dbReference type="ChEBI" id="CHEBI:57692"/>
    </cofactor>
</comment>
<dbReference type="InterPro" id="IPR016156">
    <property type="entry name" value="FAD/NAD-linked_Rdtase_dimer_sf"/>
</dbReference>
<dbReference type="InterPro" id="IPR036188">
    <property type="entry name" value="FAD/NAD-bd_sf"/>
</dbReference>
<dbReference type="Gene3D" id="3.50.50.60">
    <property type="entry name" value="FAD/NAD(P)-binding domain"/>
    <property type="match status" value="2"/>
</dbReference>
<dbReference type="PRINTS" id="PR00368">
    <property type="entry name" value="FADPNR"/>
</dbReference>
<dbReference type="PRINTS" id="PR00411">
    <property type="entry name" value="PNDRDTASEI"/>
</dbReference>
<dbReference type="GO" id="GO:0005737">
    <property type="term" value="C:cytoplasm"/>
    <property type="evidence" value="ECO:0007669"/>
    <property type="project" value="TreeGrafter"/>
</dbReference>
<dbReference type="InterPro" id="IPR023753">
    <property type="entry name" value="FAD/NAD-binding_dom"/>
</dbReference>
<dbReference type="OrthoDB" id="4475657at2"/>
<protein>
    <recommendedName>
        <fullName evidence="9">Pyridine nucleotide-disulfide oxidoreductase</fullName>
    </recommendedName>
</protein>
<keyword evidence="2" id="KW-0285">Flavoprotein</keyword>
<evidence type="ECO:0000259" key="6">
    <source>
        <dbReference type="Pfam" id="PF14759"/>
    </source>
</evidence>
<feature type="domain" description="FAD/NAD(P)-binding" evidence="5">
    <location>
        <begin position="5"/>
        <end position="298"/>
    </location>
</feature>